<organism evidence="1 2">
    <name type="scientific">Agaribacter flavus</name>
    <dbReference type="NCBI Taxonomy" id="1902781"/>
    <lineage>
        <taxon>Bacteria</taxon>
        <taxon>Pseudomonadati</taxon>
        <taxon>Pseudomonadota</taxon>
        <taxon>Gammaproteobacteria</taxon>
        <taxon>Alteromonadales</taxon>
        <taxon>Alteromonadaceae</taxon>
        <taxon>Agaribacter</taxon>
    </lineage>
</organism>
<proteinExistence type="predicted"/>
<accession>A0ABV7FMH0</accession>
<dbReference type="RefSeq" id="WP_376919658.1">
    <property type="nucleotide sequence ID" value="NZ_JBHRSW010000014.1"/>
</dbReference>
<evidence type="ECO:0000313" key="1">
    <source>
        <dbReference type="EMBL" id="MFC3121519.1"/>
    </source>
</evidence>
<evidence type="ECO:0000313" key="2">
    <source>
        <dbReference type="Proteomes" id="UP001595478"/>
    </source>
</evidence>
<gene>
    <name evidence="1" type="ORF">ACFOHL_07785</name>
</gene>
<dbReference type="Proteomes" id="UP001595478">
    <property type="component" value="Unassembled WGS sequence"/>
</dbReference>
<name>A0ABV7FMH0_9ALTE</name>
<reference evidence="2" key="1">
    <citation type="journal article" date="2019" name="Int. J. Syst. Evol. Microbiol.">
        <title>The Global Catalogue of Microorganisms (GCM) 10K type strain sequencing project: providing services to taxonomists for standard genome sequencing and annotation.</title>
        <authorList>
            <consortium name="The Broad Institute Genomics Platform"/>
            <consortium name="The Broad Institute Genome Sequencing Center for Infectious Disease"/>
            <person name="Wu L."/>
            <person name="Ma J."/>
        </authorList>
    </citation>
    <scope>NUCLEOTIDE SEQUENCE [LARGE SCALE GENOMIC DNA]</scope>
    <source>
        <strain evidence="2">KCTC 52473</strain>
    </source>
</reference>
<protein>
    <submittedName>
        <fullName evidence="1">Uncharacterized protein</fullName>
    </submittedName>
</protein>
<keyword evidence="2" id="KW-1185">Reference proteome</keyword>
<comment type="caution">
    <text evidence="1">The sequence shown here is derived from an EMBL/GenBank/DDBJ whole genome shotgun (WGS) entry which is preliminary data.</text>
</comment>
<dbReference type="EMBL" id="JBHRSW010000014">
    <property type="protein sequence ID" value="MFC3121519.1"/>
    <property type="molecule type" value="Genomic_DNA"/>
</dbReference>
<sequence>MNIQEKFELSSGVTVLVCSGYDAKVSMIGMKLSLVFDDKVRQTLTVFGERKMLNQKSNFDLMALETHDIVSLSQQEAQSGEWLLIRE</sequence>